<feature type="domain" description="S1 motif" evidence="4">
    <location>
        <begin position="232"/>
        <end position="300"/>
    </location>
</feature>
<dbReference type="Pfam" id="PF00575">
    <property type="entry name" value="S1"/>
    <property type="match status" value="4"/>
</dbReference>
<comment type="similarity">
    <text evidence="1">Belongs to the bacterial ribosomal protein bS1 family.</text>
</comment>
<dbReference type="PRINTS" id="PR00681">
    <property type="entry name" value="RIBOSOMALS1"/>
</dbReference>
<accession>A0A2M8PHD3</accession>
<feature type="domain" description="S1 motif" evidence="4">
    <location>
        <begin position="317"/>
        <end position="386"/>
    </location>
</feature>
<dbReference type="SMART" id="SM00316">
    <property type="entry name" value="S1"/>
    <property type="match status" value="4"/>
</dbReference>
<dbReference type="FunFam" id="2.40.50.140:FF:000051">
    <property type="entry name" value="RNA-binding transcriptional accessory protein"/>
    <property type="match status" value="1"/>
</dbReference>
<comment type="caution">
    <text evidence="5">The sequence shown here is derived from an EMBL/GenBank/DDBJ whole genome shotgun (WGS) entry which is preliminary data.</text>
</comment>
<evidence type="ECO:0000313" key="5">
    <source>
        <dbReference type="EMBL" id="PJF36955.1"/>
    </source>
</evidence>
<evidence type="ECO:0000313" key="8">
    <source>
        <dbReference type="Proteomes" id="UP000229681"/>
    </source>
</evidence>
<dbReference type="PROSITE" id="PS50126">
    <property type="entry name" value="S1"/>
    <property type="match status" value="4"/>
</dbReference>
<evidence type="ECO:0000256" key="2">
    <source>
        <dbReference type="ARBA" id="ARBA00022980"/>
    </source>
</evidence>
<dbReference type="InterPro" id="IPR003029">
    <property type="entry name" value="S1_domain"/>
</dbReference>
<dbReference type="GO" id="GO:0003729">
    <property type="term" value="F:mRNA binding"/>
    <property type="evidence" value="ECO:0007669"/>
    <property type="project" value="UniProtKB-ARBA"/>
</dbReference>
<evidence type="ECO:0000259" key="4">
    <source>
        <dbReference type="PROSITE" id="PS50126"/>
    </source>
</evidence>
<feature type="domain" description="S1 motif" evidence="4">
    <location>
        <begin position="54"/>
        <end position="119"/>
    </location>
</feature>
<dbReference type="SUPFAM" id="SSF50249">
    <property type="entry name" value="Nucleic acid-binding proteins"/>
    <property type="match status" value="4"/>
</dbReference>
<feature type="domain" description="S1 motif" evidence="4">
    <location>
        <begin position="137"/>
        <end position="211"/>
    </location>
</feature>
<evidence type="ECO:0000313" key="6">
    <source>
        <dbReference type="EMBL" id="PJF42521.1"/>
    </source>
</evidence>
<dbReference type="GO" id="GO:1990904">
    <property type="term" value="C:ribonucleoprotein complex"/>
    <property type="evidence" value="ECO:0007669"/>
    <property type="project" value="UniProtKB-KW"/>
</dbReference>
<dbReference type="Proteomes" id="UP000229681">
    <property type="component" value="Unassembled WGS sequence"/>
</dbReference>
<protein>
    <submittedName>
        <fullName evidence="5">30S ribosomal protein S1</fullName>
    </submittedName>
</protein>
<dbReference type="GO" id="GO:0005737">
    <property type="term" value="C:cytoplasm"/>
    <property type="evidence" value="ECO:0007669"/>
    <property type="project" value="UniProtKB-ARBA"/>
</dbReference>
<dbReference type="EMBL" id="PGTL01000015">
    <property type="protein sequence ID" value="PJF42521.1"/>
    <property type="molecule type" value="Genomic_DNA"/>
</dbReference>
<evidence type="ECO:0000313" key="7">
    <source>
        <dbReference type="Proteomes" id="UP000228947"/>
    </source>
</evidence>
<evidence type="ECO:0000256" key="3">
    <source>
        <dbReference type="ARBA" id="ARBA00023274"/>
    </source>
</evidence>
<dbReference type="InterPro" id="IPR050437">
    <property type="entry name" value="Ribos_protein_bS1-like"/>
</dbReference>
<dbReference type="InterPro" id="IPR012340">
    <property type="entry name" value="NA-bd_OB-fold"/>
</dbReference>
<dbReference type="InterPro" id="IPR035104">
    <property type="entry name" value="Ribosomal_protein_S1-like"/>
</dbReference>
<keyword evidence="3" id="KW-0687">Ribonucleoprotein</keyword>
<dbReference type="PANTHER" id="PTHR10724:SF7">
    <property type="entry name" value="SMALL RIBOSOMAL SUBUNIT PROTEIN BS1C"/>
    <property type="match status" value="1"/>
</dbReference>
<dbReference type="CDD" id="cd05688">
    <property type="entry name" value="S1_RPS1_repeat_ec3"/>
    <property type="match status" value="1"/>
</dbReference>
<gene>
    <name evidence="5" type="ORF">CUN49_02830</name>
    <name evidence="6" type="ORF">CUN50_03860</name>
</gene>
<dbReference type="GO" id="GO:0006412">
    <property type="term" value="P:translation"/>
    <property type="evidence" value="ECO:0007669"/>
    <property type="project" value="TreeGrafter"/>
</dbReference>
<dbReference type="CDD" id="cd04465">
    <property type="entry name" value="S1_RPS1_repeat_ec2_hs2"/>
    <property type="match status" value="1"/>
</dbReference>
<reference evidence="7 8" key="1">
    <citation type="submission" date="2017-11" db="EMBL/GenBank/DDBJ databases">
        <title>Evolution of Phototrophy in the Chloroflexi Phylum Driven by Horizontal Gene Transfer.</title>
        <authorList>
            <person name="Ward L.M."/>
            <person name="Hemp J."/>
            <person name="Shih P.M."/>
            <person name="Mcglynn S.E."/>
            <person name="Fischer W."/>
        </authorList>
    </citation>
    <scope>NUCLEOTIDE SEQUENCE [LARGE SCALE GENOMIC DNA]</scope>
    <source>
        <strain evidence="6">CP1_1M</strain>
        <strain evidence="5">JP3_13</strain>
    </source>
</reference>
<dbReference type="GO" id="GO:0005840">
    <property type="term" value="C:ribosome"/>
    <property type="evidence" value="ECO:0007669"/>
    <property type="project" value="UniProtKB-KW"/>
</dbReference>
<dbReference type="EMBL" id="PGTM01000022">
    <property type="protein sequence ID" value="PJF36955.1"/>
    <property type="molecule type" value="Genomic_DNA"/>
</dbReference>
<evidence type="ECO:0000256" key="1">
    <source>
        <dbReference type="ARBA" id="ARBA00006767"/>
    </source>
</evidence>
<dbReference type="PANTHER" id="PTHR10724">
    <property type="entry name" value="30S RIBOSOMAL PROTEIN S1"/>
    <property type="match status" value="1"/>
</dbReference>
<keyword evidence="2 5" id="KW-0689">Ribosomal protein</keyword>
<dbReference type="AlphaFoldDB" id="A0A2M8PHD3"/>
<sequence>MRGRRLCECASRESKLPSGGRRKMESSVIGVSPEMDFGALLEASFNSMEQPERGDLLMGTILAIDEQGIIVDVRMKRDAVVPRADLERLEGVTFAVGQEVPLIVINPEDQDGNLVVSISQARQSEDWLRAEELMQSGEVFEAIVADANRGGIIVPFGNLRGFIPASHVADLPRGLSEDERKDFLMTLVGKKIYTKVIEVNRKRRRLVLSQRDAQRGQRDQTKESLLENLQEGEVRRGVVSGLRDFGAFVDLGGADGLIHISELAWHRVKHPRELLSVGQELDVYILRLDQESKRIGLSLKRLQPNPWSLVDEMYHVGQLVEGTISRVAQFGAFISLEPGIEALLHTNQMGDPPPDDPTQVLREGDKLLMRIISIESHRQRLGLSLKDVTDEERARWTAEHGTVLAFIPAGTGKNAAATVDSAQDQNVEVAG</sequence>
<dbReference type="Gene3D" id="2.40.50.140">
    <property type="entry name" value="Nucleic acid-binding proteins"/>
    <property type="match status" value="4"/>
</dbReference>
<organism evidence="5 8">
    <name type="scientific">Candidatus Thermofonsia Clade 1 bacterium</name>
    <dbReference type="NCBI Taxonomy" id="2364210"/>
    <lineage>
        <taxon>Bacteria</taxon>
        <taxon>Bacillati</taxon>
        <taxon>Chloroflexota</taxon>
        <taxon>Candidatus Thermofontia</taxon>
        <taxon>Candidatus Thermofonsia Clade 1</taxon>
    </lineage>
</organism>
<dbReference type="Proteomes" id="UP000228947">
    <property type="component" value="Unassembled WGS sequence"/>
</dbReference>
<dbReference type="GO" id="GO:0003735">
    <property type="term" value="F:structural constituent of ribosome"/>
    <property type="evidence" value="ECO:0007669"/>
    <property type="project" value="TreeGrafter"/>
</dbReference>
<name>A0A2M8PHD3_9CHLR</name>
<proteinExistence type="inferred from homology"/>